<feature type="region of interest" description="Disordered" evidence="1">
    <location>
        <begin position="182"/>
        <end position="207"/>
    </location>
</feature>
<accession>A0A0D9XSI7</accession>
<dbReference type="AlphaFoldDB" id="A0A0D9XSI7"/>
<name>A0A0D9XSI7_9ORYZ</name>
<dbReference type="eggNOG" id="ENOG502R4N3">
    <property type="taxonomic scope" value="Eukaryota"/>
</dbReference>
<feature type="region of interest" description="Disordered" evidence="1">
    <location>
        <begin position="258"/>
        <end position="306"/>
    </location>
</feature>
<evidence type="ECO:0000256" key="1">
    <source>
        <dbReference type="SAM" id="MobiDB-lite"/>
    </source>
</evidence>
<sequence>MRESEAKLSRQALVLCITGNMPASNSRVVNRAVWAFPKGNFLMVCRSWDLRNRILADSPFTAEDIDFNVLPWSRRTQAESTKWRYKARICMEGIPAHAWSKETVAHLLDDGCLVQDIDDACLCVWVKTEDPDLIPRAVHLQLEETVLPPSPLLHYPDLGIEEPVPEFDYSLHSHSLKQAGVRSGPLSLSTSGRATPADGDQGDSQALSCQEQPGWVVSDVLQITQESAPDLMRDEAAILQIRPAAEGGEQQNQVFEKIPPPLITSPPRKGRKPGAIKTSPFRLSCGTDRKSERLGKKTAARTKVTTEERAQEVLMKKSGCVAADAQPDAEQPLSPEIIEAFSALVAGCGLGSEKKKNNAV</sequence>
<organism evidence="2 3">
    <name type="scientific">Leersia perrieri</name>
    <dbReference type="NCBI Taxonomy" id="77586"/>
    <lineage>
        <taxon>Eukaryota</taxon>
        <taxon>Viridiplantae</taxon>
        <taxon>Streptophyta</taxon>
        <taxon>Embryophyta</taxon>
        <taxon>Tracheophyta</taxon>
        <taxon>Spermatophyta</taxon>
        <taxon>Magnoliopsida</taxon>
        <taxon>Liliopsida</taxon>
        <taxon>Poales</taxon>
        <taxon>Poaceae</taxon>
        <taxon>BOP clade</taxon>
        <taxon>Oryzoideae</taxon>
        <taxon>Oryzeae</taxon>
        <taxon>Oryzinae</taxon>
        <taxon>Leersia</taxon>
    </lineage>
</organism>
<proteinExistence type="predicted"/>
<dbReference type="PANTHER" id="PTHR33087:SF31">
    <property type="entry name" value="OS06G0482850 PROTEIN"/>
    <property type="match status" value="1"/>
</dbReference>
<reference evidence="2 3" key="1">
    <citation type="submission" date="2012-08" db="EMBL/GenBank/DDBJ databases">
        <title>Oryza genome evolution.</title>
        <authorList>
            <person name="Wing R.A."/>
        </authorList>
    </citation>
    <scope>NUCLEOTIDE SEQUENCE</scope>
</reference>
<keyword evidence="3" id="KW-1185">Reference proteome</keyword>
<dbReference type="Proteomes" id="UP000032180">
    <property type="component" value="Chromosome 11"/>
</dbReference>
<dbReference type="InterPro" id="IPR053253">
    <property type="entry name" value="Sex_diff_modulator"/>
</dbReference>
<protein>
    <recommendedName>
        <fullName evidence="4">DUF4283 domain-containing protein</fullName>
    </recommendedName>
</protein>
<dbReference type="HOGENOM" id="CLU_770219_0_0_1"/>
<evidence type="ECO:0000313" key="3">
    <source>
        <dbReference type="Proteomes" id="UP000032180"/>
    </source>
</evidence>
<dbReference type="Gramene" id="LPERR11G12010.1">
    <property type="protein sequence ID" value="LPERR11G12010.1"/>
    <property type="gene ID" value="LPERR11G12010"/>
</dbReference>
<dbReference type="EnsemblPlants" id="LPERR11G12010.1">
    <property type="protein sequence ID" value="LPERR11G12010.1"/>
    <property type="gene ID" value="LPERR11G12010"/>
</dbReference>
<reference evidence="3" key="2">
    <citation type="submission" date="2013-12" db="EMBL/GenBank/DDBJ databases">
        <authorList>
            <person name="Yu Y."/>
            <person name="Lee S."/>
            <person name="de Baynast K."/>
            <person name="Wissotski M."/>
            <person name="Liu L."/>
            <person name="Talag J."/>
            <person name="Goicoechea J."/>
            <person name="Angelova A."/>
            <person name="Jetty R."/>
            <person name="Kudrna D."/>
            <person name="Golser W."/>
            <person name="Rivera L."/>
            <person name="Zhang J."/>
            <person name="Wing R."/>
        </authorList>
    </citation>
    <scope>NUCLEOTIDE SEQUENCE</scope>
</reference>
<dbReference type="PANTHER" id="PTHR33087">
    <property type="entry name" value="OS07G0539200 PROTEIN"/>
    <property type="match status" value="1"/>
</dbReference>
<evidence type="ECO:0008006" key="4">
    <source>
        <dbReference type="Google" id="ProtNLM"/>
    </source>
</evidence>
<evidence type="ECO:0000313" key="2">
    <source>
        <dbReference type="EnsemblPlants" id="LPERR11G12010.1"/>
    </source>
</evidence>
<reference evidence="2" key="3">
    <citation type="submission" date="2015-04" db="UniProtKB">
        <authorList>
            <consortium name="EnsemblPlants"/>
        </authorList>
    </citation>
    <scope>IDENTIFICATION</scope>
</reference>